<gene>
    <name evidence="2" type="ORF">G647_07977</name>
</gene>
<dbReference type="RefSeq" id="XP_008730511.1">
    <property type="nucleotide sequence ID" value="XM_008732289.1"/>
</dbReference>
<accession>V9D432</accession>
<evidence type="ECO:0000313" key="2">
    <source>
        <dbReference type="EMBL" id="ETI21630.1"/>
    </source>
</evidence>
<organism evidence="2 3">
    <name type="scientific">Cladophialophora carrionii CBS 160.54</name>
    <dbReference type="NCBI Taxonomy" id="1279043"/>
    <lineage>
        <taxon>Eukaryota</taxon>
        <taxon>Fungi</taxon>
        <taxon>Dikarya</taxon>
        <taxon>Ascomycota</taxon>
        <taxon>Pezizomycotina</taxon>
        <taxon>Eurotiomycetes</taxon>
        <taxon>Chaetothyriomycetidae</taxon>
        <taxon>Chaetothyriales</taxon>
        <taxon>Herpotrichiellaceae</taxon>
        <taxon>Cladophialophora</taxon>
    </lineage>
</organism>
<feature type="region of interest" description="Disordered" evidence="1">
    <location>
        <begin position="27"/>
        <end position="55"/>
    </location>
</feature>
<evidence type="ECO:0000256" key="1">
    <source>
        <dbReference type="SAM" id="MobiDB-lite"/>
    </source>
</evidence>
<evidence type="ECO:0000313" key="3">
    <source>
        <dbReference type="Proteomes" id="UP000030678"/>
    </source>
</evidence>
<dbReference type="VEuPathDB" id="FungiDB:G647_07977"/>
<name>V9D432_9EURO</name>
<reference evidence="2 3" key="1">
    <citation type="submission" date="2013-03" db="EMBL/GenBank/DDBJ databases">
        <title>The Genome Sequence of Cladophialophora carrionii CBS 160.54.</title>
        <authorList>
            <consortium name="The Broad Institute Genomics Platform"/>
            <person name="Cuomo C."/>
            <person name="de Hoog S."/>
            <person name="Gorbushina A."/>
            <person name="Walker B."/>
            <person name="Young S.K."/>
            <person name="Zeng Q."/>
            <person name="Gargeya S."/>
            <person name="Fitzgerald M."/>
            <person name="Haas B."/>
            <person name="Abouelleil A."/>
            <person name="Allen A.W."/>
            <person name="Alvarado L."/>
            <person name="Arachchi H.M."/>
            <person name="Berlin A.M."/>
            <person name="Chapman S.B."/>
            <person name="Gainer-Dewar J."/>
            <person name="Goldberg J."/>
            <person name="Griggs A."/>
            <person name="Gujja S."/>
            <person name="Hansen M."/>
            <person name="Howarth C."/>
            <person name="Imamovic A."/>
            <person name="Ireland A."/>
            <person name="Larimer J."/>
            <person name="McCowan C."/>
            <person name="Murphy C."/>
            <person name="Pearson M."/>
            <person name="Poon T.W."/>
            <person name="Priest M."/>
            <person name="Roberts A."/>
            <person name="Saif S."/>
            <person name="Shea T."/>
            <person name="Sisk P."/>
            <person name="Sykes S."/>
            <person name="Wortman J."/>
            <person name="Nusbaum C."/>
            <person name="Birren B."/>
        </authorList>
    </citation>
    <scope>NUCLEOTIDE SEQUENCE [LARGE SCALE GENOMIC DNA]</scope>
    <source>
        <strain evidence="2 3">CBS 160.54</strain>
    </source>
</reference>
<sequence length="55" mass="6018">MFAGSFHRAISSHLLCHTLLVRRTCSFPGRDGSSDRASTGARNASSEFCNSAWTR</sequence>
<proteinExistence type="predicted"/>
<feature type="compositionally biased region" description="Polar residues" evidence="1">
    <location>
        <begin position="35"/>
        <end position="55"/>
    </location>
</feature>
<dbReference type="GeneID" id="19986470"/>
<dbReference type="EMBL" id="KB822707">
    <property type="protein sequence ID" value="ETI21630.1"/>
    <property type="molecule type" value="Genomic_DNA"/>
</dbReference>
<dbReference type="AlphaFoldDB" id="V9D432"/>
<dbReference type="HOGENOM" id="CLU_3032194_0_0_1"/>
<dbReference type="Proteomes" id="UP000030678">
    <property type="component" value="Unassembled WGS sequence"/>
</dbReference>
<protein>
    <submittedName>
        <fullName evidence="2">Uncharacterized protein</fullName>
    </submittedName>
</protein>